<keyword evidence="2" id="KW-1185">Reference proteome</keyword>
<dbReference type="VEuPathDB" id="FungiDB:VP01_676g4"/>
<proteinExistence type="predicted"/>
<dbReference type="AlphaFoldDB" id="A0A0L6UFG5"/>
<dbReference type="EMBL" id="LAVV01012128">
    <property type="protein sequence ID" value="KNZ46992.1"/>
    <property type="molecule type" value="Genomic_DNA"/>
</dbReference>
<accession>A0A0L6UFG5</accession>
<protein>
    <submittedName>
        <fullName evidence="1">Uncharacterized protein</fullName>
    </submittedName>
</protein>
<evidence type="ECO:0000313" key="2">
    <source>
        <dbReference type="Proteomes" id="UP000037035"/>
    </source>
</evidence>
<gene>
    <name evidence="1" type="ORF">VP01_676g4</name>
</gene>
<sequence>SERRPGKLPMHVTIWRTRIYNFTFWDLVAKHYKKESQIQWSKISLDVSTRAITRTPSVFTANYRLSMALTLYSNLYKNPFPFICCYNLLSKASKWKPAPQPVAATM</sequence>
<name>A0A0L6UFG5_9BASI</name>
<reference evidence="1 2" key="1">
    <citation type="submission" date="2015-08" db="EMBL/GenBank/DDBJ databases">
        <title>Next Generation Sequencing and Analysis of the Genome of Puccinia sorghi L Schw, the Causal Agent of Maize Common Rust.</title>
        <authorList>
            <person name="Rochi L."/>
            <person name="Burguener G."/>
            <person name="Darino M."/>
            <person name="Turjanski A."/>
            <person name="Kreff E."/>
            <person name="Dieguez M.J."/>
            <person name="Sacco F."/>
        </authorList>
    </citation>
    <scope>NUCLEOTIDE SEQUENCE [LARGE SCALE GENOMIC DNA]</scope>
    <source>
        <strain evidence="1 2">RO10H11247</strain>
    </source>
</reference>
<organism evidence="1 2">
    <name type="scientific">Puccinia sorghi</name>
    <dbReference type="NCBI Taxonomy" id="27349"/>
    <lineage>
        <taxon>Eukaryota</taxon>
        <taxon>Fungi</taxon>
        <taxon>Dikarya</taxon>
        <taxon>Basidiomycota</taxon>
        <taxon>Pucciniomycotina</taxon>
        <taxon>Pucciniomycetes</taxon>
        <taxon>Pucciniales</taxon>
        <taxon>Pucciniaceae</taxon>
        <taxon>Puccinia</taxon>
    </lineage>
</organism>
<evidence type="ECO:0000313" key="1">
    <source>
        <dbReference type="EMBL" id="KNZ46992.1"/>
    </source>
</evidence>
<comment type="caution">
    <text evidence="1">The sequence shown here is derived from an EMBL/GenBank/DDBJ whole genome shotgun (WGS) entry which is preliminary data.</text>
</comment>
<feature type="non-terminal residue" evidence="1">
    <location>
        <position position="1"/>
    </location>
</feature>
<dbReference type="Proteomes" id="UP000037035">
    <property type="component" value="Unassembled WGS sequence"/>
</dbReference>